<dbReference type="PANTHER" id="PTHR21567:SF88">
    <property type="entry name" value="TOG DOMAIN-CONTAINING PROTEIN"/>
    <property type="match status" value="1"/>
</dbReference>
<name>A0ABM1NVP6_DROAR</name>
<feature type="domain" description="TOG" evidence="2">
    <location>
        <begin position="1335"/>
        <end position="1560"/>
    </location>
</feature>
<feature type="region of interest" description="Disordered" evidence="1">
    <location>
        <begin position="387"/>
        <end position="430"/>
    </location>
</feature>
<feature type="region of interest" description="Disordered" evidence="1">
    <location>
        <begin position="825"/>
        <end position="878"/>
    </location>
</feature>
<dbReference type="RefSeq" id="XP_017859032.1">
    <property type="nucleotide sequence ID" value="XM_018003543.1"/>
</dbReference>
<evidence type="ECO:0000256" key="1">
    <source>
        <dbReference type="SAM" id="MobiDB-lite"/>
    </source>
</evidence>
<dbReference type="SUPFAM" id="SSF48371">
    <property type="entry name" value="ARM repeat"/>
    <property type="match status" value="1"/>
</dbReference>
<dbReference type="InterPro" id="IPR011989">
    <property type="entry name" value="ARM-like"/>
</dbReference>
<evidence type="ECO:0000313" key="4">
    <source>
        <dbReference type="RefSeq" id="XP_017859032.1"/>
    </source>
</evidence>
<feature type="region of interest" description="Disordered" evidence="1">
    <location>
        <begin position="1215"/>
        <end position="1309"/>
    </location>
</feature>
<protein>
    <submittedName>
        <fullName evidence="4">Protein FAM179B</fullName>
    </submittedName>
</protein>
<feature type="compositionally biased region" description="Polar residues" evidence="1">
    <location>
        <begin position="499"/>
        <end position="511"/>
    </location>
</feature>
<accession>A0ABM1NVP6</accession>
<feature type="compositionally biased region" description="Low complexity" evidence="1">
    <location>
        <begin position="912"/>
        <end position="929"/>
    </location>
</feature>
<dbReference type="GeneID" id="108611085"/>
<feature type="compositionally biased region" description="Low complexity" evidence="1">
    <location>
        <begin position="48"/>
        <end position="70"/>
    </location>
</feature>
<evidence type="ECO:0000259" key="2">
    <source>
        <dbReference type="SMART" id="SM01349"/>
    </source>
</evidence>
<feature type="compositionally biased region" description="Polar residues" evidence="1">
    <location>
        <begin position="458"/>
        <end position="487"/>
    </location>
</feature>
<dbReference type="Proteomes" id="UP000694904">
    <property type="component" value="Chromosome 3"/>
</dbReference>
<reference evidence="4" key="3">
    <citation type="submission" date="2025-08" db="UniProtKB">
        <authorList>
            <consortium name="RefSeq"/>
        </authorList>
    </citation>
    <scope>IDENTIFICATION</scope>
    <source>
        <tissue evidence="4">Whole organism</tissue>
    </source>
</reference>
<dbReference type="Gene3D" id="1.25.10.10">
    <property type="entry name" value="Leucine-rich Repeat Variant"/>
    <property type="match status" value="2"/>
</dbReference>
<keyword evidence="3" id="KW-1185">Reference proteome</keyword>
<feature type="compositionally biased region" description="Polar residues" evidence="1">
    <location>
        <begin position="1278"/>
        <end position="1305"/>
    </location>
</feature>
<dbReference type="InterPro" id="IPR016024">
    <property type="entry name" value="ARM-type_fold"/>
</dbReference>
<organism evidence="3 4">
    <name type="scientific">Drosophila arizonae</name>
    <name type="common">Fruit fly</name>
    <dbReference type="NCBI Taxonomy" id="7263"/>
    <lineage>
        <taxon>Eukaryota</taxon>
        <taxon>Metazoa</taxon>
        <taxon>Ecdysozoa</taxon>
        <taxon>Arthropoda</taxon>
        <taxon>Hexapoda</taxon>
        <taxon>Insecta</taxon>
        <taxon>Pterygota</taxon>
        <taxon>Neoptera</taxon>
        <taxon>Endopterygota</taxon>
        <taxon>Diptera</taxon>
        <taxon>Brachycera</taxon>
        <taxon>Muscomorpha</taxon>
        <taxon>Ephydroidea</taxon>
        <taxon>Drosophilidae</taxon>
        <taxon>Drosophila</taxon>
    </lineage>
</organism>
<feature type="compositionally biased region" description="Polar residues" evidence="1">
    <location>
        <begin position="411"/>
        <end position="425"/>
    </location>
</feature>
<evidence type="ECO:0000313" key="3">
    <source>
        <dbReference type="Proteomes" id="UP000694904"/>
    </source>
</evidence>
<feature type="region of interest" description="Disordered" evidence="1">
    <location>
        <begin position="13"/>
        <end position="78"/>
    </location>
</feature>
<dbReference type="PANTHER" id="PTHR21567">
    <property type="entry name" value="CLASP"/>
    <property type="match status" value="1"/>
</dbReference>
<feature type="compositionally biased region" description="Polar residues" evidence="1">
    <location>
        <begin position="13"/>
        <end position="26"/>
    </location>
</feature>
<dbReference type="Pfam" id="PF12348">
    <property type="entry name" value="CLASP_N"/>
    <property type="match status" value="1"/>
</dbReference>
<feature type="region of interest" description="Disordered" evidence="1">
    <location>
        <begin position="443"/>
        <end position="565"/>
    </location>
</feature>
<feature type="region of interest" description="Disordered" evidence="1">
    <location>
        <begin position="1063"/>
        <end position="1086"/>
    </location>
</feature>
<feature type="compositionally biased region" description="Polar residues" evidence="1">
    <location>
        <begin position="1146"/>
        <end position="1159"/>
    </location>
</feature>
<reference evidence="3" key="1">
    <citation type="journal article" date="1997" name="Nucleic Acids Res.">
        <title>tRNAscan-SE: a program for improved detection of transfer RNA genes in genomic sequence.</title>
        <authorList>
            <person name="Lowe T.M."/>
            <person name="Eddy S.R."/>
        </authorList>
    </citation>
    <scope>NUCLEOTIDE SEQUENCE [LARGE SCALE GENOMIC DNA]</scope>
</reference>
<feature type="compositionally biased region" description="Low complexity" evidence="1">
    <location>
        <begin position="1266"/>
        <end position="1277"/>
    </location>
</feature>
<dbReference type="InterPro" id="IPR024395">
    <property type="entry name" value="CLASP_N_dom"/>
</dbReference>
<dbReference type="InterPro" id="IPR034085">
    <property type="entry name" value="TOG"/>
</dbReference>
<feature type="region of interest" description="Disordered" evidence="1">
    <location>
        <begin position="910"/>
        <end position="932"/>
    </location>
</feature>
<feature type="region of interest" description="Disordered" evidence="1">
    <location>
        <begin position="1130"/>
        <end position="1172"/>
    </location>
</feature>
<sequence length="1563" mass="175092">MFFERILERKDISYNTTHPGNGNSDANETDTSHLSETNNVIGEDKDNNNNNSTNINDNNSNQSNNSADPNTMQRRYEQTAGAAVQLTSLWEHVLRTRRLPETICPAAMFTEFHERLQDPEWQAPTVRKGALDCLRVYLSETSAPEMVMLQILDTGLSQHSIYDERLGCGVLLSLPPLLQSILLTPQRHFIVKHVMERLVDRLQRQQTQQEIILKVLAKIRELLGVQEFEHYLDEVQSVDGLSLFNQLCNVYGILNKPHRAEGANAGAWRALPREHTWRAPSTSQEQQEVPHPEKGKVIMETEIKINDDTLTMRILEAETETEEIDSPILESAELVCRPLPAQPPREMDAGILQIISDSELEEVNEANIGTPFRGLKRVTFGGEVVKMRTPDSDAASSTHNIENPVRDMDGPQTNTPQTSSVLEEQQQPDKDKNEAFKMTALTLEIPSDNTKPLPRPRSAQSPQRNNTFLKDQEQATQKTNATTTHASPNRDVSPAYRSRSISPAGSITTSPKVPHKEIEVLHNLQRDTDPSPRSMRRSESVTTELITPPGITTGVQADPPATPTSWEDLDIVNYKTIMDLRSGDWRNRLQGVAQLEIALSTSSNLVKVQPHLDSLLRTLLSSERHFEVAALKREVLVNLISRLPLDNLEERTPQILSGLCRQGNAGANRVCKALMQRLPAGTIVAKLTAPEYLHAKSSKFRDHALQMSIYSLMSFPGTCFDINILAAQVTYAALNRKRRVRQAALEVFAVLADISSVDEVMQIVADTVDSIESGPALLAAVKTRLSRLQLPIITTDGSVLYTFHKADQAGRMRFGADVDWITQGEGSASPNAVKRRRQQLANKKRLQESKDAEDMTNQSSPIDENLHRHSFHSPPEALDMSRASNDFFKKKMYYTNSNYMERRLGAKAYSESSMDGRSTDSTTTSCSSGSGSGSFIQLTPCNLAINRRLVRQNSRFPIMKRQTNFITNFMHNIERKPCTYSFEDTKDHPIVNHGVQKSLKQQVQKEPAGQKIYVEQNWLERSSQSQAKAIAKLKDQQLETAVNRDVPNGSKFKVKAEIPSQVTTAIGPQASNHNGEGSPLSIKSTSYSQKSTASAKSYDVGKQTTSLSVEMDATNLETPFGELVVDDIEEETESPCQEPALKRNESVSSLQSKTESIKTQLEDATPQMSRAQSTKSLAIEEEIESANSFVVVEDMQNELESTEVEAVALHKLPELPPSNEAQLPSASRISSSKKSEIVEDDRAIHSRSISLDSLYGRRPNSKQDSLDTSTSTTDNSSQIGSHFDQTNRLPAKTQHTPLKQKSKTSYLLRGQRRVSPVKQAIKMSQTELFPPTMSSFEKPRDALLKTFDQLDSNNWEVNITGLKSMVRLIRYHADFLDSHMHMTCIQLTRSVRNLRSQVARAACQVATELYTLKFKSLELECDDLVCALLHRTADTNRFLRADATRALESMVDHVQPAKVLNILATKGAQHQNAVVRTTTAKLMFRLVERLGCDRIYSMGRENRDKFFTVGANLLLEGSLETRSYAKSLFRALSEHASYQRLLLEVIPPRIYRNVEKTLRSITR</sequence>
<feature type="compositionally biased region" description="Basic and acidic residues" evidence="1">
    <location>
        <begin position="514"/>
        <end position="530"/>
    </location>
</feature>
<feature type="compositionally biased region" description="Basic residues" evidence="1">
    <location>
        <begin position="833"/>
        <end position="844"/>
    </location>
</feature>
<gene>
    <name evidence="4" type="primary">LOC108611085</name>
</gene>
<reference evidence="3" key="2">
    <citation type="journal article" date="2016" name="G3 (Bethesda)">
        <title>Genome Evolution in Three Species of Cactophilic Drosophila.</title>
        <authorList>
            <person name="Sanchez-Flores A."/>
            <person name="Penazola F."/>
            <person name="Carpinteyro-Ponce J."/>
            <person name="Nazario-Yepiz N."/>
            <person name="Abreu-Goodger C."/>
            <person name="Machado C.A."/>
            <person name="Markow T.A."/>
        </authorList>
    </citation>
    <scope>NUCLEOTIDE SEQUENCE [LARGE SCALE GENOMIC DNA]</scope>
</reference>
<feature type="compositionally biased region" description="Basic and acidic residues" evidence="1">
    <location>
        <begin position="1233"/>
        <end position="1244"/>
    </location>
</feature>
<proteinExistence type="predicted"/>
<dbReference type="SMART" id="SM01349">
    <property type="entry name" value="TOG"/>
    <property type="match status" value="1"/>
</dbReference>